<keyword evidence="2" id="KW-0812">Transmembrane</keyword>
<sequence>MLLEHQLGELDDALPTLRSIRRDDAAVGRSIETNIEPRIPTVFGRSDHDALSNGVTQQPRPDPEAMRRIPADTYFEGTVEAPQGNNAGKMSSRRRLLYQIKKKLDEYDDVLMHAREVSSFQIPSHSNYAELRTHLYNTKPIVDPEEQWTRQKNDLLSFHKEPQPSSPVESWLELALVRMRVPFIQNLFRASEDRHKASSLPTYFFSLSRISICVVPVITLVMFMVPVIAMYEVTLGGTRAGAYGAIGILGASTVIFTIVMTLTTTARRHELFAAVAAYVAVLVVFLGNVSGNGNGGQKS</sequence>
<dbReference type="EMBL" id="ML991773">
    <property type="protein sequence ID" value="KAF2239106.1"/>
    <property type="molecule type" value="Genomic_DNA"/>
</dbReference>
<feature type="domain" description="DUF6594" evidence="3">
    <location>
        <begin position="86"/>
        <end position="283"/>
    </location>
</feature>
<dbReference type="OrthoDB" id="3533814at2759"/>
<dbReference type="AlphaFoldDB" id="A0A6A6HLU8"/>
<protein>
    <recommendedName>
        <fullName evidence="3">DUF6594 domain-containing protein</fullName>
    </recommendedName>
</protein>
<organism evidence="4 5">
    <name type="scientific">Viridothelium virens</name>
    <name type="common">Speckled blister lichen</name>
    <name type="synonym">Trypethelium virens</name>
    <dbReference type="NCBI Taxonomy" id="1048519"/>
    <lineage>
        <taxon>Eukaryota</taxon>
        <taxon>Fungi</taxon>
        <taxon>Dikarya</taxon>
        <taxon>Ascomycota</taxon>
        <taxon>Pezizomycotina</taxon>
        <taxon>Dothideomycetes</taxon>
        <taxon>Dothideomycetes incertae sedis</taxon>
        <taxon>Trypetheliales</taxon>
        <taxon>Trypetheliaceae</taxon>
        <taxon>Viridothelium</taxon>
    </lineage>
</organism>
<reference evidence="4" key="1">
    <citation type="journal article" date="2020" name="Stud. Mycol.">
        <title>101 Dothideomycetes genomes: a test case for predicting lifestyles and emergence of pathogens.</title>
        <authorList>
            <person name="Haridas S."/>
            <person name="Albert R."/>
            <person name="Binder M."/>
            <person name="Bloem J."/>
            <person name="Labutti K."/>
            <person name="Salamov A."/>
            <person name="Andreopoulos B."/>
            <person name="Baker S."/>
            <person name="Barry K."/>
            <person name="Bills G."/>
            <person name="Bluhm B."/>
            <person name="Cannon C."/>
            <person name="Castanera R."/>
            <person name="Culley D."/>
            <person name="Daum C."/>
            <person name="Ezra D."/>
            <person name="Gonzalez J."/>
            <person name="Henrissat B."/>
            <person name="Kuo A."/>
            <person name="Liang C."/>
            <person name="Lipzen A."/>
            <person name="Lutzoni F."/>
            <person name="Magnuson J."/>
            <person name="Mondo S."/>
            <person name="Nolan M."/>
            <person name="Ohm R."/>
            <person name="Pangilinan J."/>
            <person name="Park H.-J."/>
            <person name="Ramirez L."/>
            <person name="Alfaro M."/>
            <person name="Sun H."/>
            <person name="Tritt A."/>
            <person name="Yoshinaga Y."/>
            <person name="Zwiers L.-H."/>
            <person name="Turgeon B."/>
            <person name="Goodwin S."/>
            <person name="Spatafora J."/>
            <person name="Crous P."/>
            <person name="Grigoriev I."/>
        </authorList>
    </citation>
    <scope>NUCLEOTIDE SEQUENCE</scope>
    <source>
        <strain evidence="4">Tuck. ex Michener</strain>
    </source>
</reference>
<dbReference type="Pfam" id="PF20237">
    <property type="entry name" value="DUF6594"/>
    <property type="match status" value="1"/>
</dbReference>
<evidence type="ECO:0000259" key="3">
    <source>
        <dbReference type="Pfam" id="PF20237"/>
    </source>
</evidence>
<evidence type="ECO:0000256" key="2">
    <source>
        <dbReference type="SAM" id="Phobius"/>
    </source>
</evidence>
<accession>A0A6A6HLU8</accession>
<evidence type="ECO:0000256" key="1">
    <source>
        <dbReference type="SAM" id="MobiDB-lite"/>
    </source>
</evidence>
<name>A0A6A6HLU8_VIRVR</name>
<feature type="transmembrane region" description="Helical" evidence="2">
    <location>
        <begin position="240"/>
        <end position="259"/>
    </location>
</feature>
<feature type="transmembrane region" description="Helical" evidence="2">
    <location>
        <begin position="271"/>
        <end position="289"/>
    </location>
</feature>
<keyword evidence="2" id="KW-1133">Transmembrane helix</keyword>
<dbReference type="PANTHER" id="PTHR34502:SF3">
    <property type="entry name" value="DUF6594 DOMAIN-CONTAINING PROTEIN"/>
    <property type="match status" value="1"/>
</dbReference>
<gene>
    <name evidence="4" type="ORF">EV356DRAFT_528403</name>
</gene>
<keyword evidence="5" id="KW-1185">Reference proteome</keyword>
<feature type="region of interest" description="Disordered" evidence="1">
    <location>
        <begin position="41"/>
        <end position="65"/>
    </location>
</feature>
<proteinExistence type="predicted"/>
<evidence type="ECO:0000313" key="5">
    <source>
        <dbReference type="Proteomes" id="UP000800092"/>
    </source>
</evidence>
<dbReference type="InterPro" id="IPR046529">
    <property type="entry name" value="DUF6594"/>
</dbReference>
<feature type="transmembrane region" description="Helical" evidence="2">
    <location>
        <begin position="203"/>
        <end position="228"/>
    </location>
</feature>
<dbReference type="PANTHER" id="PTHR34502">
    <property type="entry name" value="DUF6594 DOMAIN-CONTAINING PROTEIN-RELATED"/>
    <property type="match status" value="1"/>
</dbReference>
<evidence type="ECO:0000313" key="4">
    <source>
        <dbReference type="EMBL" id="KAF2239106.1"/>
    </source>
</evidence>
<keyword evidence="2" id="KW-0472">Membrane</keyword>
<dbReference type="Proteomes" id="UP000800092">
    <property type="component" value="Unassembled WGS sequence"/>
</dbReference>